<dbReference type="Gene3D" id="3.20.20.390">
    <property type="entry name" value="FMN-linked oxidoreductases"/>
    <property type="match status" value="1"/>
</dbReference>
<accession>A0ABQ5NRE1</accession>
<name>A0ABQ5NRE1_9ACTN</name>
<dbReference type="SUPFAM" id="SSF51395">
    <property type="entry name" value="FMN-linked oxidoreductases"/>
    <property type="match status" value="1"/>
</dbReference>
<gene>
    <name evidence="1" type="ORF">SYYSPA8_00525</name>
</gene>
<organism evidence="1 2">
    <name type="scientific">Streptomyces yaizuensis</name>
    <dbReference type="NCBI Taxonomy" id="2989713"/>
    <lineage>
        <taxon>Bacteria</taxon>
        <taxon>Bacillati</taxon>
        <taxon>Actinomycetota</taxon>
        <taxon>Actinomycetes</taxon>
        <taxon>Kitasatosporales</taxon>
        <taxon>Streptomycetaceae</taxon>
        <taxon>Streptomyces</taxon>
    </lineage>
</organism>
<keyword evidence="2" id="KW-1185">Reference proteome</keyword>
<dbReference type="RefSeq" id="WP_323444847.1">
    <property type="nucleotide sequence ID" value="NZ_BSBI01000001.1"/>
</dbReference>
<evidence type="ECO:0000313" key="1">
    <source>
        <dbReference type="EMBL" id="GLF92724.1"/>
    </source>
</evidence>
<reference evidence="1 2" key="1">
    <citation type="submission" date="2022-10" db="EMBL/GenBank/DDBJ databases">
        <title>Draft genome sequence of Streptomyces sp. YSPA8.</title>
        <authorList>
            <person name="Moriuchi R."/>
            <person name="Dohra H."/>
            <person name="Yamamura H."/>
            <person name="Kodani S."/>
        </authorList>
    </citation>
    <scope>NUCLEOTIDE SEQUENCE [LARGE SCALE GENOMIC DNA]</scope>
    <source>
        <strain evidence="1 2">YSPA8</strain>
    </source>
</reference>
<sequence length="285" mass="30870">MNALPELTQQTPGRSARPPVFEAGETLARLRAGRGGPVHIIDPFKIPQREAQEKAAALDALGFPAILLASTDYASFEDRMEPYIAALREVTSLPLLLHFPPRKGIGFPLAAGADAVLLPALLGSTDDYYVWKSYLETLLTMPGRLDRADWPELLLTAALTFGEDRRTGALLGTVPVGTKDTAQLDGHLAVIRSFGFQMVYLYSRCSSVPTPVVRRFRDLLAPDQLLFVSGNVRARHQVSAYLAAGADFVCFAGALEHPDWRTTLQELTGADHGPAGADRLPGGPR</sequence>
<protein>
    <submittedName>
        <fullName evidence="1">Geranylgeranylglyceryl/heptaprenylglyceryl phosphate synthase</fullName>
    </submittedName>
</protein>
<proteinExistence type="predicted"/>
<comment type="caution">
    <text evidence="1">The sequence shown here is derived from an EMBL/GenBank/DDBJ whole genome shotgun (WGS) entry which is preliminary data.</text>
</comment>
<dbReference type="Proteomes" id="UP001291653">
    <property type="component" value="Unassembled WGS sequence"/>
</dbReference>
<evidence type="ECO:0000313" key="2">
    <source>
        <dbReference type="Proteomes" id="UP001291653"/>
    </source>
</evidence>
<dbReference type="EMBL" id="BSBI01000001">
    <property type="protein sequence ID" value="GLF92724.1"/>
    <property type="molecule type" value="Genomic_DNA"/>
</dbReference>
<dbReference type="InterPro" id="IPR038597">
    <property type="entry name" value="GGGP/HepGP_synthase_sf"/>
</dbReference>